<evidence type="ECO:0000313" key="3">
    <source>
        <dbReference type="Proteomes" id="UP000255334"/>
    </source>
</evidence>
<dbReference type="AlphaFoldDB" id="A0A370WUQ4"/>
<keyword evidence="3" id="KW-1185">Reference proteome</keyword>
<dbReference type="OrthoDB" id="9957539at2"/>
<organism evidence="2 3">
    <name type="scientific">Dyella psychrodurans</name>
    <dbReference type="NCBI Taxonomy" id="1927960"/>
    <lineage>
        <taxon>Bacteria</taxon>
        <taxon>Pseudomonadati</taxon>
        <taxon>Pseudomonadota</taxon>
        <taxon>Gammaproteobacteria</taxon>
        <taxon>Lysobacterales</taxon>
        <taxon>Rhodanobacteraceae</taxon>
        <taxon>Dyella</taxon>
    </lineage>
</organism>
<comment type="caution">
    <text evidence="2">The sequence shown here is derived from an EMBL/GenBank/DDBJ whole genome shotgun (WGS) entry which is preliminary data.</text>
</comment>
<evidence type="ECO:0008006" key="4">
    <source>
        <dbReference type="Google" id="ProtNLM"/>
    </source>
</evidence>
<accession>A0A370WUQ4</accession>
<evidence type="ECO:0000313" key="2">
    <source>
        <dbReference type="EMBL" id="RDS79791.1"/>
    </source>
</evidence>
<feature type="transmembrane region" description="Helical" evidence="1">
    <location>
        <begin position="179"/>
        <end position="200"/>
    </location>
</feature>
<keyword evidence="1" id="KW-0472">Membrane</keyword>
<evidence type="ECO:0000256" key="1">
    <source>
        <dbReference type="SAM" id="Phobius"/>
    </source>
</evidence>
<name>A0A370WUQ4_9GAMM</name>
<proteinExistence type="predicted"/>
<sequence>MECRFPSWLLYLLLVLVAVPIVFGVGIILASGPGNPSTIGRVIFGLVDVSILTFLVYGCFYVRRYRIRIDDDAISIRGVFRVKKISLHLISEVITTSQPRGGTDSLVLDKENILLTKIDGGLVGFDALLAELGFKLKPYRALFYRRGVWGPWEMRVAGDTHWVPSEPPRLARENGRRMNAILIVGFILIAMAMVASNWLWQN</sequence>
<dbReference type="EMBL" id="QRBF01000013">
    <property type="protein sequence ID" value="RDS79791.1"/>
    <property type="molecule type" value="Genomic_DNA"/>
</dbReference>
<dbReference type="RefSeq" id="WP_115479979.1">
    <property type="nucleotide sequence ID" value="NZ_QRBF01000013.1"/>
</dbReference>
<reference evidence="2 3" key="1">
    <citation type="submission" date="2018-07" db="EMBL/GenBank/DDBJ databases">
        <title>Dyella monticola sp. nov. and Dyella psychrodurans sp. nov. isolated from monsoon evergreen broad-leaved forest soil of Dinghu Mountain, China.</title>
        <authorList>
            <person name="Gao Z."/>
            <person name="Qiu L."/>
        </authorList>
    </citation>
    <scope>NUCLEOTIDE SEQUENCE [LARGE SCALE GENOMIC DNA]</scope>
    <source>
        <strain evidence="2 3">4MSK11</strain>
    </source>
</reference>
<dbReference type="Proteomes" id="UP000255334">
    <property type="component" value="Unassembled WGS sequence"/>
</dbReference>
<gene>
    <name evidence="2" type="ORF">DWU99_20555</name>
</gene>
<protein>
    <recommendedName>
        <fullName evidence="4">PH domain-containing protein</fullName>
    </recommendedName>
</protein>
<keyword evidence="1" id="KW-1133">Transmembrane helix</keyword>
<feature type="transmembrane region" description="Helical" evidence="1">
    <location>
        <begin position="42"/>
        <end position="62"/>
    </location>
</feature>
<feature type="transmembrane region" description="Helical" evidence="1">
    <location>
        <begin position="9"/>
        <end position="30"/>
    </location>
</feature>
<keyword evidence="1" id="KW-0812">Transmembrane</keyword>